<dbReference type="Gene3D" id="3.40.630.40">
    <property type="entry name" value="Zn-dependent exopeptidases"/>
    <property type="match status" value="1"/>
</dbReference>
<sequence>MRARAAVEQSPEDAVVEVINPTGRGPVVLACEHASNAVPADLNALGLSPAALSSHVAWDPGALAVARALAQRLDAPLVAARVSRLVVDCNRPPEAVDAMPAHSEVFAIPGNAALTADERRRRAEAIHHPFHATLASCLDDASRIHGRAPALVTVHSFTPVYNGVPRTLDLGVLHDADARLADALLSAPALGPASGLVVRRNEPYGPADGVTHTLARHGVARGLPHVMLEIRNDRIADEAGQRAWAGRLADAVTRALEALAVAEAVASGV</sequence>
<dbReference type="EMBL" id="JACIGK010000005">
    <property type="protein sequence ID" value="MBB4265315.1"/>
    <property type="molecule type" value="Genomic_DNA"/>
</dbReference>
<dbReference type="Pfam" id="PF05013">
    <property type="entry name" value="FGase"/>
    <property type="match status" value="1"/>
</dbReference>
<dbReference type="InterPro" id="IPR011227">
    <property type="entry name" value="UCP029730"/>
</dbReference>
<accession>A0A7W6RB57</accession>
<reference evidence="1 2" key="1">
    <citation type="submission" date="2020-08" db="EMBL/GenBank/DDBJ databases">
        <title>Genome sequencing of Purple Non-Sulfur Bacteria from various extreme environments.</title>
        <authorList>
            <person name="Mayer M."/>
        </authorList>
    </citation>
    <scope>NUCLEOTIDE SEQUENCE [LARGE SCALE GENOMIC DNA]</scope>
    <source>
        <strain evidence="1 2">JA131</strain>
    </source>
</reference>
<dbReference type="RefSeq" id="WP_184042940.1">
    <property type="nucleotide sequence ID" value="NZ_JACIGK010000005.1"/>
</dbReference>
<dbReference type="GO" id="GO:0016787">
    <property type="term" value="F:hydrolase activity"/>
    <property type="evidence" value="ECO:0007669"/>
    <property type="project" value="UniProtKB-KW"/>
</dbReference>
<gene>
    <name evidence="1" type="ORF">GGD89_000933</name>
</gene>
<protein>
    <submittedName>
        <fullName evidence="1">Putative N-formylglutamate amidohydrolase</fullName>
    </submittedName>
</protein>
<keyword evidence="2" id="KW-1185">Reference proteome</keyword>
<name>A0A7W6RB57_9PROT</name>
<dbReference type="AlphaFoldDB" id="A0A7W6RB57"/>
<dbReference type="PIRSF" id="PIRSF029730">
    <property type="entry name" value="UCP029730"/>
    <property type="match status" value="1"/>
</dbReference>
<comment type="caution">
    <text evidence="1">The sequence shown here is derived from an EMBL/GenBank/DDBJ whole genome shotgun (WGS) entry which is preliminary data.</text>
</comment>
<organism evidence="1 2">
    <name type="scientific">Roseospira visakhapatnamensis</name>
    <dbReference type="NCBI Taxonomy" id="390880"/>
    <lineage>
        <taxon>Bacteria</taxon>
        <taxon>Pseudomonadati</taxon>
        <taxon>Pseudomonadota</taxon>
        <taxon>Alphaproteobacteria</taxon>
        <taxon>Rhodospirillales</taxon>
        <taxon>Rhodospirillaceae</taxon>
        <taxon>Roseospira</taxon>
    </lineage>
</organism>
<dbReference type="Proteomes" id="UP000554286">
    <property type="component" value="Unassembled WGS sequence"/>
</dbReference>
<dbReference type="InterPro" id="IPR007709">
    <property type="entry name" value="N-FG_amidohydro"/>
</dbReference>
<keyword evidence="1" id="KW-0378">Hydrolase</keyword>
<dbReference type="SUPFAM" id="SSF53187">
    <property type="entry name" value="Zn-dependent exopeptidases"/>
    <property type="match status" value="1"/>
</dbReference>
<evidence type="ECO:0000313" key="1">
    <source>
        <dbReference type="EMBL" id="MBB4265315.1"/>
    </source>
</evidence>
<evidence type="ECO:0000313" key="2">
    <source>
        <dbReference type="Proteomes" id="UP000554286"/>
    </source>
</evidence>
<proteinExistence type="predicted"/>